<dbReference type="EMBL" id="OU503046">
    <property type="protein sequence ID" value="CAI9770942.1"/>
    <property type="molecule type" value="Genomic_DNA"/>
</dbReference>
<dbReference type="InterPro" id="IPR044956">
    <property type="entry name" value="SKIP35"/>
</dbReference>
<feature type="compositionally biased region" description="Low complexity" evidence="1">
    <location>
        <begin position="172"/>
        <end position="190"/>
    </location>
</feature>
<evidence type="ECO:0000313" key="2">
    <source>
        <dbReference type="EMBL" id="CAI9770942.1"/>
    </source>
</evidence>
<evidence type="ECO:0000313" key="3">
    <source>
        <dbReference type="Proteomes" id="UP000834106"/>
    </source>
</evidence>
<protein>
    <recommendedName>
        <fullName evidence="4">Ankyrin repeat protein</fullName>
    </recommendedName>
</protein>
<organism evidence="2 3">
    <name type="scientific">Fraxinus pennsylvanica</name>
    <dbReference type="NCBI Taxonomy" id="56036"/>
    <lineage>
        <taxon>Eukaryota</taxon>
        <taxon>Viridiplantae</taxon>
        <taxon>Streptophyta</taxon>
        <taxon>Embryophyta</taxon>
        <taxon>Tracheophyta</taxon>
        <taxon>Spermatophyta</taxon>
        <taxon>Magnoliopsida</taxon>
        <taxon>eudicotyledons</taxon>
        <taxon>Gunneridae</taxon>
        <taxon>Pentapetalae</taxon>
        <taxon>asterids</taxon>
        <taxon>lamiids</taxon>
        <taxon>Lamiales</taxon>
        <taxon>Oleaceae</taxon>
        <taxon>Oleeae</taxon>
        <taxon>Fraxinus</taxon>
    </lineage>
</organism>
<dbReference type="PANTHER" id="PTHR36024">
    <property type="entry name" value="ANKYRIN REPEAT PROTEIN SKIP35"/>
    <property type="match status" value="1"/>
</dbReference>
<evidence type="ECO:0000256" key="1">
    <source>
        <dbReference type="SAM" id="MobiDB-lite"/>
    </source>
</evidence>
<proteinExistence type="predicted"/>
<keyword evidence="3" id="KW-1185">Reference proteome</keyword>
<accession>A0AAD1ZJH3</accession>
<sequence length="190" mass="20989">MECLVVEGNAMAFLGLMMRAVERGCVPVVEWFVQRGCRDMEICLALTAATSSSQVDIAEYLLLHVPQHVLSALNIEILEGAIADNIARSVEDAVAPDLKAFLQANWSEAAFLDGLRQGEVHYLNLKHIVKWGESPICLRDLPGPMRVTIAYLPLYRECIKTGGRFVEDTPESSPDIQQSSPDIQQSSAYL</sequence>
<gene>
    <name evidence="2" type="ORF">FPE_LOCUS18372</name>
</gene>
<name>A0AAD1ZJH3_9LAMI</name>
<dbReference type="AlphaFoldDB" id="A0AAD1ZJH3"/>
<dbReference type="Proteomes" id="UP000834106">
    <property type="component" value="Chromosome 11"/>
</dbReference>
<reference evidence="2" key="1">
    <citation type="submission" date="2023-05" db="EMBL/GenBank/DDBJ databases">
        <authorList>
            <person name="Huff M."/>
        </authorList>
    </citation>
    <scope>NUCLEOTIDE SEQUENCE</scope>
</reference>
<dbReference type="PANTHER" id="PTHR36024:SF1">
    <property type="entry name" value="OS11G0246900 PROTEIN"/>
    <property type="match status" value="1"/>
</dbReference>
<feature type="region of interest" description="Disordered" evidence="1">
    <location>
        <begin position="166"/>
        <end position="190"/>
    </location>
</feature>
<evidence type="ECO:0008006" key="4">
    <source>
        <dbReference type="Google" id="ProtNLM"/>
    </source>
</evidence>